<dbReference type="InterPro" id="IPR041118">
    <property type="entry name" value="Rx_N"/>
</dbReference>
<dbReference type="PRINTS" id="PR00364">
    <property type="entry name" value="DISEASERSIST"/>
</dbReference>
<evidence type="ECO:0000256" key="4">
    <source>
        <dbReference type="ARBA" id="ARBA00022821"/>
    </source>
</evidence>
<sequence>MWPEQSWKLRSLSSFTQQRETEITSQREDVDNREKSVAPLSTSMLTLSLWQLQPLLNYGESETITKPDEDRFRRDRATARSDHTYLTGDTGWLREKDQTAIAGMASPELLHFIRGHKLNHVMLKKLEMILNSVCGVLDDAEEKQISKPSVKRWLDDLKDATLEADDLLDEISYEFKRLELEPYLGTQSTTTAEKVRNFITQRSFRDSTNTKLRGILATLEDLVMQKDVLGLIEGIERKPSSPNRATTSLTDGSTVYGRENDVEAIIQSLLSNVTTGGTNGDVGLIPIVGMGGIGKTTIAQLLYKDNRVKRWFELRAWVCVSAEFDVYKVSKDILEEVCGRSSGSTTLNQLQLGLGKAFEGQRCLLVLDDVWHDKCAADWVNLLKPLQSMAPGSTIIVTTRSHSVVSVLRTVPTIKMLPPHNLQNLDDEDCWSLFAKTAFDGGYSSVRREDLEGIGREIMKKCNGLPLAAKTLGCLLRADADVDKWQNILKSNIWDSTSDDSILPALILSYRYLPFHLKPCFVYCAIFPNDYEFEKEELVRLWMAEGFVIQSKGSREMEDTCSEYFNDLVSRSFFQQSSEHQLCFKMHDLIHDLAKYIAGEFCYRMEDAKSFKVAGRTRHLSYARAELGTSIIWEGIHKAKHLRTLLPIDWSKWCSYETESMDEKVLQNIFLKLTRLRVLSLSGYRVTRLPDAIGDLKHLRYLNFSLAVFHKLPDSLCSLYNLEILILHKCKNIQALPDMIGKLKQLQIMDISGTQIRRLPDSFIGLVNLCSLDVTETMLQEMPLEMSNLANLRSLTDFVCGAHRGSGSGIKEMGGLQHLSGTLRIWNLQNVTDYRSAFEASLKTKMHISRLELRWNGDTDDSLHERAVLKNLQPHMNLENLLIEGYGGTSFPGWVGRSSFTHLLSLELNGCKYCSFLPPLGQLTSLRKLSIKAFMEVVTVGPEFYGTTKIPFGSLKTLIFDQLTEWTEWIPYDGGQAFPVLEELFIRHCPSLGKSLPSHFSSLERLEIRGCQELRLASVPWASNIISMRLKDDYRDVWLEMLTPGVHRLRVQVAQDLLDDMELVLDLSNTLREIMVRDCDSIRYMPLEFFPKLKVVSVNGCQSLVSLWRPDTAKTSDSLEHLKFLEISKCPSFISFPVGRLNAPNMTQLILCDCTSLKSLAEPMHSLLPSLVELFLDNCPKLESFPEGGLPRNLETLNINGCDKLIAGWRKWNLQLLSSLLNLVIGQNEELESLPLERILPCSLNSLKIRNLQNLRSLGEGQHHISIKKLEIKDCPLLESFCIGGLFPSLVSLEIKGCDKLIAGRTGWHLQSICYLEELHLSANDNMESFPEEMLLPTTLTSIFLWNLPNLSRLNYLKLEHLTSLRELKSWNCPKLDSLVGRLVSARMSSLSIVETPPKCGLSFDSFTYHTGLESRVITTVTLLKKHLFNYQGHISAALVLGGVDCIGPHLHMIYPMDQQTLCFLPQWVLVLLLNGCFLGQAQGRLEYGGMVGSAA</sequence>
<keyword evidence="4" id="KW-0611">Plant defense</keyword>
<dbReference type="Pfam" id="PF18052">
    <property type="entry name" value="Rx_N"/>
    <property type="match status" value="1"/>
</dbReference>
<dbReference type="FunFam" id="1.10.10.10:FF:000322">
    <property type="entry name" value="Probable disease resistance protein At1g63360"/>
    <property type="match status" value="1"/>
</dbReference>
<evidence type="ECO:0000313" key="10">
    <source>
        <dbReference type="EMBL" id="CAI0388572.1"/>
    </source>
</evidence>
<dbReference type="Pfam" id="PF25019">
    <property type="entry name" value="LRR_R13L1-DRL21"/>
    <property type="match status" value="1"/>
</dbReference>
<evidence type="ECO:0000259" key="6">
    <source>
        <dbReference type="Pfam" id="PF00931"/>
    </source>
</evidence>
<feature type="domain" description="NB-ARC" evidence="6">
    <location>
        <begin position="259"/>
        <end position="440"/>
    </location>
</feature>
<dbReference type="InterPro" id="IPR002182">
    <property type="entry name" value="NB-ARC"/>
</dbReference>
<feature type="domain" description="R13L1/DRL21-like LRR repeat region" evidence="9">
    <location>
        <begin position="810"/>
        <end position="933"/>
    </location>
</feature>
<keyword evidence="5" id="KW-0067">ATP-binding</keyword>
<keyword evidence="2" id="KW-0677">Repeat</keyword>
<name>A0AAV0HTD2_9ROSI</name>
<evidence type="ECO:0008006" key="12">
    <source>
        <dbReference type="Google" id="ProtNLM"/>
    </source>
</evidence>
<dbReference type="EMBL" id="CAMGYJ010000002">
    <property type="protein sequence ID" value="CAI0388572.1"/>
    <property type="molecule type" value="Genomic_DNA"/>
</dbReference>
<dbReference type="Proteomes" id="UP001154282">
    <property type="component" value="Unassembled WGS sequence"/>
</dbReference>
<keyword evidence="3" id="KW-0547">Nucleotide-binding</keyword>
<dbReference type="Gene3D" id="1.10.10.10">
    <property type="entry name" value="Winged helix-like DNA-binding domain superfamily/Winged helix DNA-binding domain"/>
    <property type="match status" value="1"/>
</dbReference>
<evidence type="ECO:0000259" key="8">
    <source>
        <dbReference type="Pfam" id="PF23559"/>
    </source>
</evidence>
<dbReference type="SUPFAM" id="SSF52058">
    <property type="entry name" value="L domain-like"/>
    <property type="match status" value="2"/>
</dbReference>
<dbReference type="GO" id="GO:0043531">
    <property type="term" value="F:ADP binding"/>
    <property type="evidence" value="ECO:0007669"/>
    <property type="project" value="InterPro"/>
</dbReference>
<dbReference type="Gene3D" id="1.10.8.430">
    <property type="entry name" value="Helical domain of apoptotic protease-activating factors"/>
    <property type="match status" value="1"/>
</dbReference>
<dbReference type="GO" id="GO:0006952">
    <property type="term" value="P:defense response"/>
    <property type="evidence" value="ECO:0007669"/>
    <property type="project" value="UniProtKB-KW"/>
</dbReference>
<dbReference type="PANTHER" id="PTHR36766">
    <property type="entry name" value="PLANT BROAD-SPECTRUM MILDEW RESISTANCE PROTEIN RPW8"/>
    <property type="match status" value="1"/>
</dbReference>
<dbReference type="InterPro" id="IPR058922">
    <property type="entry name" value="WHD_DRP"/>
</dbReference>
<evidence type="ECO:0000256" key="2">
    <source>
        <dbReference type="ARBA" id="ARBA00022737"/>
    </source>
</evidence>
<feature type="domain" description="Disease resistance protein winged helix" evidence="8">
    <location>
        <begin position="526"/>
        <end position="594"/>
    </location>
</feature>
<evidence type="ECO:0000259" key="9">
    <source>
        <dbReference type="Pfam" id="PF25019"/>
    </source>
</evidence>
<protein>
    <recommendedName>
        <fullName evidence="12">Disease resistance RPP13-like protein 1</fullName>
    </recommendedName>
</protein>
<keyword evidence="1" id="KW-0433">Leucine-rich repeat</keyword>
<keyword evidence="11" id="KW-1185">Reference proteome</keyword>
<gene>
    <name evidence="10" type="ORF">LITE_LOCUS5874</name>
</gene>
<dbReference type="Gene3D" id="1.20.5.4130">
    <property type="match status" value="1"/>
</dbReference>
<evidence type="ECO:0000256" key="5">
    <source>
        <dbReference type="ARBA" id="ARBA00022840"/>
    </source>
</evidence>
<evidence type="ECO:0000259" key="7">
    <source>
        <dbReference type="Pfam" id="PF18052"/>
    </source>
</evidence>
<dbReference type="Pfam" id="PF23559">
    <property type="entry name" value="WHD_DRP"/>
    <property type="match status" value="1"/>
</dbReference>
<dbReference type="GO" id="GO:0051707">
    <property type="term" value="P:response to other organism"/>
    <property type="evidence" value="ECO:0007669"/>
    <property type="project" value="UniProtKB-ARBA"/>
</dbReference>
<evidence type="ECO:0000256" key="1">
    <source>
        <dbReference type="ARBA" id="ARBA00022614"/>
    </source>
</evidence>
<evidence type="ECO:0000256" key="3">
    <source>
        <dbReference type="ARBA" id="ARBA00022741"/>
    </source>
</evidence>
<dbReference type="InterPro" id="IPR056789">
    <property type="entry name" value="LRR_R13L1-DRL21"/>
</dbReference>
<feature type="domain" description="Disease resistance N-terminal" evidence="7">
    <location>
        <begin position="119"/>
        <end position="179"/>
    </location>
</feature>
<dbReference type="InterPro" id="IPR032675">
    <property type="entry name" value="LRR_dom_sf"/>
</dbReference>
<dbReference type="Gene3D" id="3.80.10.10">
    <property type="entry name" value="Ribonuclease Inhibitor"/>
    <property type="match status" value="4"/>
</dbReference>
<proteinExistence type="predicted"/>
<dbReference type="SUPFAM" id="SSF52540">
    <property type="entry name" value="P-loop containing nucleoside triphosphate hydrolases"/>
    <property type="match status" value="1"/>
</dbReference>
<accession>A0AAV0HTD2</accession>
<dbReference type="Gene3D" id="3.40.50.300">
    <property type="entry name" value="P-loop containing nucleotide triphosphate hydrolases"/>
    <property type="match status" value="1"/>
</dbReference>
<organism evidence="10 11">
    <name type="scientific">Linum tenue</name>
    <dbReference type="NCBI Taxonomy" id="586396"/>
    <lineage>
        <taxon>Eukaryota</taxon>
        <taxon>Viridiplantae</taxon>
        <taxon>Streptophyta</taxon>
        <taxon>Embryophyta</taxon>
        <taxon>Tracheophyta</taxon>
        <taxon>Spermatophyta</taxon>
        <taxon>Magnoliopsida</taxon>
        <taxon>eudicotyledons</taxon>
        <taxon>Gunneridae</taxon>
        <taxon>Pentapetalae</taxon>
        <taxon>rosids</taxon>
        <taxon>fabids</taxon>
        <taxon>Malpighiales</taxon>
        <taxon>Linaceae</taxon>
        <taxon>Linum</taxon>
    </lineage>
</organism>
<dbReference type="InterPro" id="IPR036388">
    <property type="entry name" value="WH-like_DNA-bd_sf"/>
</dbReference>
<dbReference type="InterPro" id="IPR027417">
    <property type="entry name" value="P-loop_NTPase"/>
</dbReference>
<comment type="caution">
    <text evidence="10">The sequence shown here is derived from an EMBL/GenBank/DDBJ whole genome shotgun (WGS) entry which is preliminary data.</text>
</comment>
<dbReference type="PANTHER" id="PTHR36766:SF40">
    <property type="entry name" value="DISEASE RESISTANCE PROTEIN RGA3"/>
    <property type="match status" value="1"/>
</dbReference>
<reference evidence="10" key="1">
    <citation type="submission" date="2022-08" db="EMBL/GenBank/DDBJ databases">
        <authorList>
            <person name="Gutierrez-Valencia J."/>
        </authorList>
    </citation>
    <scope>NUCLEOTIDE SEQUENCE</scope>
</reference>
<dbReference type="InterPro" id="IPR042197">
    <property type="entry name" value="Apaf_helical"/>
</dbReference>
<dbReference type="GO" id="GO:0005524">
    <property type="term" value="F:ATP binding"/>
    <property type="evidence" value="ECO:0007669"/>
    <property type="project" value="UniProtKB-KW"/>
</dbReference>
<dbReference type="Pfam" id="PF00931">
    <property type="entry name" value="NB-ARC"/>
    <property type="match status" value="1"/>
</dbReference>
<evidence type="ECO:0000313" key="11">
    <source>
        <dbReference type="Proteomes" id="UP001154282"/>
    </source>
</evidence>